<evidence type="ECO:0000256" key="3">
    <source>
        <dbReference type="ARBA" id="ARBA00022701"/>
    </source>
</evidence>
<keyword evidence="11" id="KW-0966">Cell projection</keyword>
<dbReference type="PANTHER" id="PTHR22878:SF71">
    <property type="entry name" value="DYNEIN, AXONEMAL, HEAVY CHAIN 3"/>
    <property type="match status" value="1"/>
</dbReference>
<evidence type="ECO:0000313" key="16">
    <source>
        <dbReference type="Proteomes" id="UP000292052"/>
    </source>
</evidence>
<dbReference type="EMBL" id="QDEB01025969">
    <property type="protein sequence ID" value="RZC40467.1"/>
    <property type="molecule type" value="Genomic_DNA"/>
</dbReference>
<comment type="subcellular location">
    <subcellularLocation>
        <location evidence="1">Cytoplasm</location>
        <location evidence="1">Cytoskeleton</location>
        <location evidence="1">Cilium axoneme</location>
    </subcellularLocation>
</comment>
<dbReference type="Gene3D" id="1.10.287.2620">
    <property type="match status" value="1"/>
</dbReference>
<reference evidence="15 16" key="1">
    <citation type="submission" date="2017-03" db="EMBL/GenBank/DDBJ databases">
        <title>Genome of the blue death feigning beetle - Asbolus verrucosus.</title>
        <authorList>
            <person name="Rider S.D."/>
        </authorList>
    </citation>
    <scope>NUCLEOTIDE SEQUENCE [LARGE SCALE GENOMIC DNA]</scope>
    <source>
        <strain evidence="15">Butters</strain>
        <tissue evidence="15">Head and leg muscle</tissue>
    </source>
</reference>
<dbReference type="GO" id="GO:0005524">
    <property type="term" value="F:ATP binding"/>
    <property type="evidence" value="ECO:0007669"/>
    <property type="project" value="UniProtKB-KW"/>
</dbReference>
<keyword evidence="3" id="KW-0493">Microtubule</keyword>
<protein>
    <submittedName>
        <fullName evidence="15">DHC N2 domain containing protein</fullName>
    </submittedName>
</protein>
<dbReference type="OrthoDB" id="6742614at2759"/>
<evidence type="ECO:0000256" key="10">
    <source>
        <dbReference type="ARBA" id="ARBA00023212"/>
    </source>
</evidence>
<dbReference type="GO" id="GO:0005930">
    <property type="term" value="C:axoneme"/>
    <property type="evidence" value="ECO:0007669"/>
    <property type="project" value="UniProtKB-SubCell"/>
</dbReference>
<evidence type="ECO:0000256" key="9">
    <source>
        <dbReference type="ARBA" id="ARBA00023175"/>
    </source>
</evidence>
<name>A0A482W6X2_ASBVE</name>
<dbReference type="GO" id="GO:0051959">
    <property type="term" value="F:dynein light intermediate chain binding"/>
    <property type="evidence" value="ECO:0007669"/>
    <property type="project" value="InterPro"/>
</dbReference>
<keyword evidence="2" id="KW-0963">Cytoplasm</keyword>
<feature type="coiled-coil region" evidence="12">
    <location>
        <begin position="795"/>
        <end position="829"/>
    </location>
</feature>
<dbReference type="GO" id="GO:0045505">
    <property type="term" value="F:dynein intermediate chain binding"/>
    <property type="evidence" value="ECO:0007669"/>
    <property type="project" value="InterPro"/>
</dbReference>
<proteinExistence type="predicted"/>
<evidence type="ECO:0000256" key="5">
    <source>
        <dbReference type="ARBA" id="ARBA00022840"/>
    </source>
</evidence>
<dbReference type="InterPro" id="IPR026983">
    <property type="entry name" value="DHC"/>
</dbReference>
<sequence>MFEEFEELPPVPPLPEIGSDDEENPCHFIRRIKEDTKYPPLIAPQSWTKTVSENFSQQFYKPSETIGAAFTPSAQKLRVQALRGLKKKRRDPASNPIGEDGTLCYPPKKYKYMQDEEDRIRKEEELKKMKRYEVPGIVNLEDLLNGEYWRKKKEKELIRKKEKAMKKKLERVEIDYIPNKAEDLKKLQAILPKHPDEQKLILLQQAEKDMNVVLDEINEERYLHYLNVAITQEHLSPYNHTYIVEAIKNKIPPKYKLLKEYKPIITCHKKEILMFYEVYSRQNLLHYILKDPKERKRLNVKRVPREYPIMIIRAPVPWHTSFCLSQQLMEKHFYNGNIVILEIRNLWEEKYSKMLIITTNRLEEVGHFPLEMDLLEEQIDYLCAEARNIIEKEWLPACADIFLKNKTHWKKFIPKKPIDSPVLIQRFFDCVNGLLSMQMRGLVMRSLRHFLDLLVKFRGGNDYGSEYCDLALINLPIIKVTPRVEEAGSENIVLHPPLDELRNFIQRCFMKIINVNTKVLKIENIMFPEFATKQTYLFAVSKNEIPVTKIFEEGLACFDTNVTGPLNYLKNYEQYYYILNGTAAKELADFFEIIPFPFLKDFAKKIYHYEGLKKEIIFLRRSIPLNFISLECGELNDTLYKIIDDLRSHIVNYFITENHNHNRTICDTFDEMSQKVSVATDTVAELVALFNYVIECRDVTMYNLREHIRKTAEYVSFLMDHAHLTPEDITLNARVFLWPKDMENVIELALQRLNMKREQAETILKSKRTSFDSKLLRHEKLLVAFKKRDPPILTMEEMEECVAAVEDLVQKLQEDKQEADQINEEEQLLDFDPSLFLNLQKMLTVIDPYDKLWHTVLDWHVQYDVWYYGPFAELDAEEVSDYVENTWKVLYKLSKSLHDNPAARRIAEMVRAKVEKFRQFVPVLQTVCNKGLQQRHWNQISEIVGTEIVPTPESTLNDMIEAGLPKFTAQLEDISAAATKEYELEKNLKKMKEEWTDIKFELVPYR</sequence>
<dbReference type="FunFam" id="1.10.287.2620:FF:000002">
    <property type="entry name" value="Dynein heavy chain 2, axonemal"/>
    <property type="match status" value="1"/>
</dbReference>
<dbReference type="InterPro" id="IPR013602">
    <property type="entry name" value="Dynein_heavy_linker"/>
</dbReference>
<evidence type="ECO:0000256" key="13">
    <source>
        <dbReference type="SAM" id="MobiDB-lite"/>
    </source>
</evidence>
<evidence type="ECO:0000256" key="11">
    <source>
        <dbReference type="ARBA" id="ARBA00023273"/>
    </source>
</evidence>
<feature type="region of interest" description="Disordered" evidence="13">
    <location>
        <begin position="1"/>
        <end position="25"/>
    </location>
</feature>
<keyword evidence="6" id="KW-0243">Dynein</keyword>
<gene>
    <name evidence="15" type="ORF">BDFB_003883</name>
</gene>
<dbReference type="GO" id="GO:0005874">
    <property type="term" value="C:microtubule"/>
    <property type="evidence" value="ECO:0007669"/>
    <property type="project" value="UniProtKB-KW"/>
</dbReference>
<dbReference type="Pfam" id="PF08393">
    <property type="entry name" value="DHC_N2"/>
    <property type="match status" value="1"/>
</dbReference>
<keyword evidence="7 12" id="KW-0175">Coiled coil</keyword>
<evidence type="ECO:0000256" key="6">
    <source>
        <dbReference type="ARBA" id="ARBA00023017"/>
    </source>
</evidence>
<dbReference type="GO" id="GO:0007018">
    <property type="term" value="P:microtubule-based movement"/>
    <property type="evidence" value="ECO:0007669"/>
    <property type="project" value="InterPro"/>
</dbReference>
<dbReference type="STRING" id="1661398.A0A482W6X2"/>
<evidence type="ECO:0000313" key="15">
    <source>
        <dbReference type="EMBL" id="RZC40467.1"/>
    </source>
</evidence>
<dbReference type="Proteomes" id="UP000292052">
    <property type="component" value="Unassembled WGS sequence"/>
</dbReference>
<comment type="caution">
    <text evidence="15">The sequence shown here is derived from an EMBL/GenBank/DDBJ whole genome shotgun (WGS) entry which is preliminary data.</text>
</comment>
<keyword evidence="4" id="KW-0547">Nucleotide-binding</keyword>
<keyword evidence="5" id="KW-0067">ATP-binding</keyword>
<keyword evidence="9" id="KW-0505">Motor protein</keyword>
<evidence type="ECO:0000256" key="4">
    <source>
        <dbReference type="ARBA" id="ARBA00022741"/>
    </source>
</evidence>
<dbReference type="PANTHER" id="PTHR22878">
    <property type="entry name" value="DYNEIN HEAVY CHAIN 6, AXONEMAL-LIKE-RELATED"/>
    <property type="match status" value="1"/>
</dbReference>
<organism evidence="15 16">
    <name type="scientific">Asbolus verrucosus</name>
    <name type="common">Desert ironclad beetle</name>
    <dbReference type="NCBI Taxonomy" id="1661398"/>
    <lineage>
        <taxon>Eukaryota</taxon>
        <taxon>Metazoa</taxon>
        <taxon>Ecdysozoa</taxon>
        <taxon>Arthropoda</taxon>
        <taxon>Hexapoda</taxon>
        <taxon>Insecta</taxon>
        <taxon>Pterygota</taxon>
        <taxon>Neoptera</taxon>
        <taxon>Endopterygota</taxon>
        <taxon>Coleoptera</taxon>
        <taxon>Polyphaga</taxon>
        <taxon>Cucujiformia</taxon>
        <taxon>Tenebrionidae</taxon>
        <taxon>Pimeliinae</taxon>
        <taxon>Asbolus</taxon>
    </lineage>
</organism>
<accession>A0A482W6X2</accession>
<evidence type="ECO:0000256" key="7">
    <source>
        <dbReference type="ARBA" id="ARBA00023054"/>
    </source>
</evidence>
<dbReference type="GO" id="GO:0030286">
    <property type="term" value="C:dynein complex"/>
    <property type="evidence" value="ECO:0007669"/>
    <property type="project" value="UniProtKB-KW"/>
</dbReference>
<keyword evidence="16" id="KW-1185">Reference proteome</keyword>
<feature type="domain" description="Dynein heavy chain linker" evidence="14">
    <location>
        <begin position="839"/>
        <end position="1006"/>
    </location>
</feature>
<keyword evidence="10" id="KW-0206">Cytoskeleton</keyword>
<evidence type="ECO:0000256" key="8">
    <source>
        <dbReference type="ARBA" id="ARBA00023069"/>
    </source>
</evidence>
<dbReference type="AlphaFoldDB" id="A0A482W6X2"/>
<evidence type="ECO:0000256" key="1">
    <source>
        <dbReference type="ARBA" id="ARBA00004430"/>
    </source>
</evidence>
<evidence type="ECO:0000256" key="2">
    <source>
        <dbReference type="ARBA" id="ARBA00022490"/>
    </source>
</evidence>
<evidence type="ECO:0000256" key="12">
    <source>
        <dbReference type="SAM" id="Coils"/>
    </source>
</evidence>
<keyword evidence="8" id="KW-0969">Cilium</keyword>
<evidence type="ECO:0000259" key="14">
    <source>
        <dbReference type="Pfam" id="PF08393"/>
    </source>
</evidence>